<evidence type="ECO:0000313" key="2">
    <source>
        <dbReference type="EMBL" id="JAH85519.1"/>
    </source>
</evidence>
<protein>
    <submittedName>
        <fullName evidence="2">Uncharacterized protein</fullName>
    </submittedName>
</protein>
<name>A0A0E9W577_ANGAN</name>
<dbReference type="AlphaFoldDB" id="A0A0E9W577"/>
<keyword evidence="1" id="KW-0812">Transmembrane</keyword>
<dbReference type="EMBL" id="GBXM01023058">
    <property type="protein sequence ID" value="JAH85519.1"/>
    <property type="molecule type" value="Transcribed_RNA"/>
</dbReference>
<keyword evidence="1" id="KW-1133">Transmembrane helix</keyword>
<evidence type="ECO:0000256" key="1">
    <source>
        <dbReference type="SAM" id="Phobius"/>
    </source>
</evidence>
<reference evidence="2" key="1">
    <citation type="submission" date="2014-11" db="EMBL/GenBank/DDBJ databases">
        <authorList>
            <person name="Amaro Gonzalez C."/>
        </authorList>
    </citation>
    <scope>NUCLEOTIDE SEQUENCE</scope>
</reference>
<accession>A0A0E9W577</accession>
<reference evidence="2" key="2">
    <citation type="journal article" date="2015" name="Fish Shellfish Immunol.">
        <title>Early steps in the European eel (Anguilla anguilla)-Vibrio vulnificus interaction in the gills: Role of the RtxA13 toxin.</title>
        <authorList>
            <person name="Callol A."/>
            <person name="Pajuelo D."/>
            <person name="Ebbesson L."/>
            <person name="Teles M."/>
            <person name="MacKenzie S."/>
            <person name="Amaro C."/>
        </authorList>
    </citation>
    <scope>NUCLEOTIDE SEQUENCE</scope>
</reference>
<feature type="transmembrane region" description="Helical" evidence="1">
    <location>
        <begin position="23"/>
        <end position="44"/>
    </location>
</feature>
<proteinExistence type="predicted"/>
<sequence>MGGGFGKDKEWDWDKGKTLDRRVLVLSRIIFVWLCTGFALSACCI</sequence>
<organism evidence="2">
    <name type="scientific">Anguilla anguilla</name>
    <name type="common">European freshwater eel</name>
    <name type="synonym">Muraena anguilla</name>
    <dbReference type="NCBI Taxonomy" id="7936"/>
    <lineage>
        <taxon>Eukaryota</taxon>
        <taxon>Metazoa</taxon>
        <taxon>Chordata</taxon>
        <taxon>Craniata</taxon>
        <taxon>Vertebrata</taxon>
        <taxon>Euteleostomi</taxon>
        <taxon>Actinopterygii</taxon>
        <taxon>Neopterygii</taxon>
        <taxon>Teleostei</taxon>
        <taxon>Anguilliformes</taxon>
        <taxon>Anguillidae</taxon>
        <taxon>Anguilla</taxon>
    </lineage>
</organism>
<keyword evidence="1" id="KW-0472">Membrane</keyword>